<accession>A0A8J8BCJ4</accession>
<reference evidence="1" key="1">
    <citation type="submission" date="2021-04" db="EMBL/GenBank/DDBJ databases">
        <title>Genome based classification of Actinospica acidithermotolerans sp. nov., an actinobacterium isolated from an Indonesian hot spring.</title>
        <authorList>
            <person name="Kusuma A.B."/>
            <person name="Putra K.E."/>
            <person name="Nafisah S."/>
            <person name="Loh J."/>
            <person name="Nouioui I."/>
            <person name="Goodfellow M."/>
        </authorList>
    </citation>
    <scope>NUCLEOTIDE SEQUENCE</scope>
    <source>
        <strain evidence="1">DSM 45618</strain>
    </source>
</reference>
<name>A0A8J8BCJ4_9ACTN</name>
<dbReference type="Proteomes" id="UP000677913">
    <property type="component" value="Unassembled WGS sequence"/>
</dbReference>
<dbReference type="EMBL" id="JAGSXH010000004">
    <property type="protein sequence ID" value="MBS2961839.1"/>
    <property type="molecule type" value="Genomic_DNA"/>
</dbReference>
<organism evidence="1 2">
    <name type="scientific">Actinocrinis puniceicyclus</name>
    <dbReference type="NCBI Taxonomy" id="977794"/>
    <lineage>
        <taxon>Bacteria</taxon>
        <taxon>Bacillati</taxon>
        <taxon>Actinomycetota</taxon>
        <taxon>Actinomycetes</taxon>
        <taxon>Catenulisporales</taxon>
        <taxon>Actinospicaceae</taxon>
        <taxon>Actinocrinis</taxon>
    </lineage>
</organism>
<evidence type="ECO:0000313" key="1">
    <source>
        <dbReference type="EMBL" id="MBS2961839.1"/>
    </source>
</evidence>
<evidence type="ECO:0000313" key="2">
    <source>
        <dbReference type="Proteomes" id="UP000677913"/>
    </source>
</evidence>
<sequence length="384" mass="42318">MFVGMNALHFSHAPDPQRISLYLSSRGWVPDDDPGGTLWTSLDEEFQVFVPKSVRMRGYAKYIEDVLKTLSTAEDRSQAQITLEVSSSDADVQYVHTDADSDPGTTPINDGVRSFECLRQWVLSGAVFASSDLPRLVQPSRKPVPALDFMRTVRLGPTLEGSYVLTVYIPIPPLIGQTAIEMEDPRHNLATQPFERRVSLSLRKATREALNAASEVIQRREDMDAFTRRAASGVNANLCEALAGLSSETARDVAIDFSWALSRPVEPSPPIYVSRDQRTVLKEAAQELRAQAPEEDVTVVGAVVRLHRDGAFGAGEVSIAGIVEGGLNDRLRRVWVELAEDDYSRATRAHESGVTVTVTGSLIRRGTRHLLQNPSNFNVIPELP</sequence>
<proteinExistence type="predicted"/>
<dbReference type="RefSeq" id="WP_211463883.1">
    <property type="nucleotide sequence ID" value="NZ_JAGSXH010000004.1"/>
</dbReference>
<keyword evidence="2" id="KW-1185">Reference proteome</keyword>
<dbReference type="AlphaFoldDB" id="A0A8J8BCJ4"/>
<gene>
    <name evidence="1" type="ORF">KGA66_02180</name>
</gene>
<protein>
    <submittedName>
        <fullName evidence="1">Uncharacterized protein</fullName>
    </submittedName>
</protein>
<comment type="caution">
    <text evidence="1">The sequence shown here is derived from an EMBL/GenBank/DDBJ whole genome shotgun (WGS) entry which is preliminary data.</text>
</comment>